<comment type="similarity">
    <text evidence="1">Belongs to the AHA1 family.</text>
</comment>
<keyword evidence="4" id="KW-1185">Reference proteome</keyword>
<comment type="caution">
    <text evidence="3">The sequence shown here is derived from an EMBL/GenBank/DDBJ whole genome shotgun (WGS) entry which is preliminary data.</text>
</comment>
<protein>
    <submittedName>
        <fullName evidence="3">SRPBCC family protein</fullName>
    </submittedName>
</protein>
<dbReference type="InterPro" id="IPR013538">
    <property type="entry name" value="ASHA1/2-like_C"/>
</dbReference>
<evidence type="ECO:0000259" key="2">
    <source>
        <dbReference type="Pfam" id="PF08327"/>
    </source>
</evidence>
<feature type="domain" description="Activator of Hsp90 ATPase homologue 1/2-like C-terminal" evidence="2">
    <location>
        <begin position="19"/>
        <end position="152"/>
    </location>
</feature>
<evidence type="ECO:0000313" key="4">
    <source>
        <dbReference type="Proteomes" id="UP001350748"/>
    </source>
</evidence>
<organism evidence="3 4">
    <name type="scientific">Methylocystis borbori</name>
    <dbReference type="NCBI Taxonomy" id="3118750"/>
    <lineage>
        <taxon>Bacteria</taxon>
        <taxon>Pseudomonadati</taxon>
        <taxon>Pseudomonadota</taxon>
        <taxon>Alphaproteobacteria</taxon>
        <taxon>Hyphomicrobiales</taxon>
        <taxon>Methylocystaceae</taxon>
        <taxon>Methylocystis</taxon>
    </lineage>
</organism>
<dbReference type="EMBL" id="JAZHYN010000026">
    <property type="protein sequence ID" value="MEF3366889.1"/>
    <property type="molecule type" value="Genomic_DNA"/>
</dbReference>
<accession>A0ABU7XHM0</accession>
<sequence length="153" mass="17738">MTALPSFHGTFSLKHIWAATPQRIFSAWADPAFKAQWFRGPPELWTEVRRSMDFRVGGVEVAEGVFEENAMTTLFEARYHVIEPDRRLVFVYDLRLADELHSVTLSSLDLTPDGERTRVSYTEQIVFMDGRDGVEMRRGGTEWHFETIEKLLK</sequence>
<evidence type="ECO:0000313" key="3">
    <source>
        <dbReference type="EMBL" id="MEF3366889.1"/>
    </source>
</evidence>
<dbReference type="CDD" id="cd08900">
    <property type="entry name" value="SRPBCC_CalC_Aha1-like_7"/>
    <property type="match status" value="1"/>
</dbReference>
<gene>
    <name evidence="3" type="ORF">V3H18_10130</name>
</gene>
<dbReference type="RefSeq" id="WP_332081912.1">
    <property type="nucleotide sequence ID" value="NZ_JAZHYN010000026.1"/>
</dbReference>
<dbReference type="SUPFAM" id="SSF55961">
    <property type="entry name" value="Bet v1-like"/>
    <property type="match status" value="1"/>
</dbReference>
<dbReference type="Pfam" id="PF08327">
    <property type="entry name" value="AHSA1"/>
    <property type="match status" value="1"/>
</dbReference>
<dbReference type="InterPro" id="IPR023393">
    <property type="entry name" value="START-like_dom_sf"/>
</dbReference>
<proteinExistence type="inferred from homology"/>
<name>A0ABU7XHM0_9HYPH</name>
<dbReference type="Proteomes" id="UP001350748">
    <property type="component" value="Unassembled WGS sequence"/>
</dbReference>
<evidence type="ECO:0000256" key="1">
    <source>
        <dbReference type="ARBA" id="ARBA00006817"/>
    </source>
</evidence>
<dbReference type="Gene3D" id="3.30.530.20">
    <property type="match status" value="1"/>
</dbReference>
<reference evidence="3 4" key="1">
    <citation type="submission" date="2024-02" db="EMBL/GenBank/DDBJ databases">
        <authorList>
            <person name="Grouzdev D."/>
        </authorList>
    </citation>
    <scope>NUCLEOTIDE SEQUENCE [LARGE SCALE GENOMIC DNA]</scope>
    <source>
        <strain evidence="3 4">9N</strain>
    </source>
</reference>